<dbReference type="Gene3D" id="1.10.10.10">
    <property type="entry name" value="Winged helix-like DNA-binding domain superfamily/Winged helix DNA-binding domain"/>
    <property type="match status" value="1"/>
</dbReference>
<evidence type="ECO:0000313" key="6">
    <source>
        <dbReference type="EMBL" id="MCX2525387.1"/>
    </source>
</evidence>
<gene>
    <name evidence="6" type="ORF">OQ287_14165</name>
</gene>
<dbReference type="InterPro" id="IPR000847">
    <property type="entry name" value="LysR_HTH_N"/>
</dbReference>
<dbReference type="FunFam" id="1.10.10.10:FF:000001">
    <property type="entry name" value="LysR family transcriptional regulator"/>
    <property type="match status" value="1"/>
</dbReference>
<name>A0AA41ZII4_9GAMM</name>
<dbReference type="AlphaFoldDB" id="A0AA41ZII4"/>
<proteinExistence type="inferred from homology"/>
<evidence type="ECO:0000313" key="7">
    <source>
        <dbReference type="Proteomes" id="UP001165678"/>
    </source>
</evidence>
<dbReference type="Gene3D" id="3.40.190.10">
    <property type="entry name" value="Periplasmic binding protein-like II"/>
    <property type="match status" value="2"/>
</dbReference>
<dbReference type="CDD" id="cd08412">
    <property type="entry name" value="PBP2_PAO1_like"/>
    <property type="match status" value="1"/>
</dbReference>
<feature type="domain" description="HTH lysR-type" evidence="5">
    <location>
        <begin position="4"/>
        <end position="62"/>
    </location>
</feature>
<dbReference type="GO" id="GO:0003677">
    <property type="term" value="F:DNA binding"/>
    <property type="evidence" value="ECO:0007669"/>
    <property type="project" value="UniProtKB-KW"/>
</dbReference>
<protein>
    <submittedName>
        <fullName evidence="6">LysR family transcriptional regulator</fullName>
    </submittedName>
</protein>
<dbReference type="Proteomes" id="UP001165678">
    <property type="component" value="Unassembled WGS sequence"/>
</dbReference>
<comment type="similarity">
    <text evidence="1">Belongs to the LysR transcriptional regulatory family.</text>
</comment>
<comment type="caution">
    <text evidence="6">The sequence shown here is derived from an EMBL/GenBank/DDBJ whole genome shotgun (WGS) entry which is preliminary data.</text>
</comment>
<dbReference type="Pfam" id="PF00126">
    <property type="entry name" value="HTH_1"/>
    <property type="match status" value="1"/>
</dbReference>
<evidence type="ECO:0000256" key="1">
    <source>
        <dbReference type="ARBA" id="ARBA00009437"/>
    </source>
</evidence>
<sequence>MRQFTLKQLRYFVVAGELGSVTGAAKQLYVSQPSISAAIHQIEEMTGLQLFVRHHAQGLSLTPSGRQLMTRARQLLRDSDNLMQYAMSLGDTIAGELKLVAFPTFAPVFLPRLLRKYADAYPDVNLSCHEMTQEDILKGLHNGEYELAFAYDLQLPQEIEFTPLSRFPPYAVVAEDHPLARQGSVSLARLIEHPMVLLDWPQSREYFLSLFEAEGIVPDIIYRAKSLDMIRGLVANGFGFSLFNTPLTTDKAFDGKRLVALTLEEDARPLSMGIASLRHLTLSPAAEAMRQLASRTDLVLETINSPRSTPSSSTPDA</sequence>
<keyword evidence="2" id="KW-0805">Transcription regulation</keyword>
<dbReference type="SUPFAM" id="SSF46785">
    <property type="entry name" value="Winged helix' DNA-binding domain"/>
    <property type="match status" value="1"/>
</dbReference>
<dbReference type="GO" id="GO:0032993">
    <property type="term" value="C:protein-DNA complex"/>
    <property type="evidence" value="ECO:0007669"/>
    <property type="project" value="TreeGrafter"/>
</dbReference>
<dbReference type="InterPro" id="IPR005119">
    <property type="entry name" value="LysR_subst-bd"/>
</dbReference>
<keyword evidence="4" id="KW-0804">Transcription</keyword>
<dbReference type="PANTHER" id="PTHR30346">
    <property type="entry name" value="TRANSCRIPTIONAL DUAL REGULATOR HCAR-RELATED"/>
    <property type="match status" value="1"/>
</dbReference>
<dbReference type="RefSeq" id="WP_265896871.1">
    <property type="nucleotide sequence ID" value="NZ_JAPIVE010000004.1"/>
</dbReference>
<dbReference type="PRINTS" id="PR00039">
    <property type="entry name" value="HTHLYSR"/>
</dbReference>
<evidence type="ECO:0000259" key="5">
    <source>
        <dbReference type="PROSITE" id="PS50931"/>
    </source>
</evidence>
<dbReference type="SUPFAM" id="SSF53850">
    <property type="entry name" value="Periplasmic binding protein-like II"/>
    <property type="match status" value="1"/>
</dbReference>
<dbReference type="PROSITE" id="PS50931">
    <property type="entry name" value="HTH_LYSR"/>
    <property type="match status" value="1"/>
</dbReference>
<evidence type="ECO:0000256" key="4">
    <source>
        <dbReference type="ARBA" id="ARBA00023163"/>
    </source>
</evidence>
<dbReference type="Pfam" id="PF03466">
    <property type="entry name" value="LysR_substrate"/>
    <property type="match status" value="1"/>
</dbReference>
<dbReference type="EMBL" id="JAPIVE010000004">
    <property type="protein sequence ID" value="MCX2525387.1"/>
    <property type="molecule type" value="Genomic_DNA"/>
</dbReference>
<dbReference type="GO" id="GO:0003700">
    <property type="term" value="F:DNA-binding transcription factor activity"/>
    <property type="evidence" value="ECO:0007669"/>
    <property type="project" value="InterPro"/>
</dbReference>
<evidence type="ECO:0000256" key="2">
    <source>
        <dbReference type="ARBA" id="ARBA00023015"/>
    </source>
</evidence>
<dbReference type="InterPro" id="IPR036390">
    <property type="entry name" value="WH_DNA-bd_sf"/>
</dbReference>
<accession>A0AA41ZII4</accession>
<reference evidence="6" key="1">
    <citation type="submission" date="2022-11" db="EMBL/GenBank/DDBJ databases">
        <title>Larsenimonas rhizosphaerae sp. nov., isolated from a tidal mudflat.</title>
        <authorList>
            <person name="Lee S.D."/>
            <person name="Kim I.S."/>
        </authorList>
    </citation>
    <scope>NUCLEOTIDE SEQUENCE</scope>
    <source>
        <strain evidence="6">GH2-1</strain>
    </source>
</reference>
<dbReference type="PANTHER" id="PTHR30346:SF0">
    <property type="entry name" value="HCA OPERON TRANSCRIPTIONAL ACTIVATOR HCAR"/>
    <property type="match status" value="1"/>
</dbReference>
<keyword evidence="3" id="KW-0238">DNA-binding</keyword>
<dbReference type="InterPro" id="IPR036388">
    <property type="entry name" value="WH-like_DNA-bd_sf"/>
</dbReference>
<evidence type="ECO:0000256" key="3">
    <source>
        <dbReference type="ARBA" id="ARBA00023125"/>
    </source>
</evidence>
<keyword evidence="7" id="KW-1185">Reference proteome</keyword>
<organism evidence="6 7">
    <name type="scientific">Larsenimonas rhizosphaerae</name>
    <dbReference type="NCBI Taxonomy" id="2944682"/>
    <lineage>
        <taxon>Bacteria</taxon>
        <taxon>Pseudomonadati</taxon>
        <taxon>Pseudomonadota</taxon>
        <taxon>Gammaproteobacteria</taxon>
        <taxon>Oceanospirillales</taxon>
        <taxon>Halomonadaceae</taxon>
        <taxon>Larsenimonas</taxon>
    </lineage>
</organism>